<evidence type="ECO:0000313" key="3">
    <source>
        <dbReference type="EMBL" id="ETF03044.1"/>
    </source>
</evidence>
<keyword evidence="1" id="KW-0812">Transmembrane</keyword>
<feature type="transmembrane region" description="Helical" evidence="1">
    <location>
        <begin position="6"/>
        <end position="23"/>
    </location>
</feature>
<evidence type="ECO:0000259" key="2">
    <source>
        <dbReference type="PROSITE" id="PS51352"/>
    </source>
</evidence>
<dbReference type="HOGENOM" id="CLU_109681_0_0_4"/>
<dbReference type="Gene3D" id="3.40.30.10">
    <property type="entry name" value="Glutaredoxin"/>
    <property type="match status" value="1"/>
</dbReference>
<dbReference type="PATRIC" id="fig|1424334.3.peg.1915"/>
<keyword evidence="1" id="KW-0472">Membrane</keyword>
<accession>V8QVN9</accession>
<sequence length="199" mass="22041">MPLYLIILSCIVPILAAALLYYVPSLRPEGSTNYGAFVQPQRPLPSSDSLRLTTLDGQPFDLTSLRGKWLLLTSDGGACPDSCARKLHFTRNGHASQGKNVGRIQRVWFVTDDQPIPEKVMEAYKGTVMLRADPKALSEFLLDDAERVGDAVALEKKMDSYLWIVDPNGNLIMHYPGNQSDPVRFRDDLAKLLHASSIG</sequence>
<dbReference type="InterPro" id="IPR036249">
    <property type="entry name" value="Thioredoxin-like_sf"/>
</dbReference>
<dbReference type="PROSITE" id="PS51352">
    <property type="entry name" value="THIOREDOXIN_2"/>
    <property type="match status" value="1"/>
</dbReference>
<reference evidence="3 4" key="1">
    <citation type="journal article" date="2014" name="Genome Announc.">
        <title>Draft Genome Sequence of Advenella kashmirensis Strain W13003, a Polycyclic Aromatic Hydrocarbon-Degrading Bacterium.</title>
        <authorList>
            <person name="Wang X."/>
            <person name="Jin D."/>
            <person name="Zhou L."/>
            <person name="Wu L."/>
            <person name="An W."/>
            <person name="Zhao L."/>
        </authorList>
    </citation>
    <scope>NUCLEOTIDE SEQUENCE [LARGE SCALE GENOMIC DNA]</scope>
    <source>
        <strain evidence="3 4">W13003</strain>
    </source>
</reference>
<dbReference type="Proteomes" id="UP000018733">
    <property type="component" value="Unassembled WGS sequence"/>
</dbReference>
<evidence type="ECO:0000313" key="4">
    <source>
        <dbReference type="Proteomes" id="UP000018733"/>
    </source>
</evidence>
<dbReference type="AlphaFoldDB" id="V8QVN9"/>
<keyword evidence="1" id="KW-1133">Transmembrane helix</keyword>
<dbReference type="eggNOG" id="COG1999">
    <property type="taxonomic scope" value="Bacteria"/>
</dbReference>
<dbReference type="InterPro" id="IPR013766">
    <property type="entry name" value="Thioredoxin_domain"/>
</dbReference>
<protein>
    <submittedName>
        <fullName evidence="3">Membrane protein</fullName>
    </submittedName>
</protein>
<feature type="domain" description="Thioredoxin" evidence="2">
    <location>
        <begin position="38"/>
        <end position="194"/>
    </location>
</feature>
<gene>
    <name evidence="3" type="ORF">W822_09540</name>
</gene>
<dbReference type="SUPFAM" id="SSF52833">
    <property type="entry name" value="Thioredoxin-like"/>
    <property type="match status" value="1"/>
</dbReference>
<keyword evidence="4" id="KW-1185">Reference proteome</keyword>
<dbReference type="OrthoDB" id="9180342at2"/>
<proteinExistence type="predicted"/>
<dbReference type="EMBL" id="AYXT01000009">
    <property type="protein sequence ID" value="ETF03044.1"/>
    <property type="molecule type" value="Genomic_DNA"/>
</dbReference>
<comment type="caution">
    <text evidence="3">The sequence shown here is derived from an EMBL/GenBank/DDBJ whole genome shotgun (WGS) entry which is preliminary data.</text>
</comment>
<name>V8QVN9_9BURK</name>
<dbReference type="STRING" id="1424334.W822_09540"/>
<evidence type="ECO:0000256" key="1">
    <source>
        <dbReference type="SAM" id="Phobius"/>
    </source>
</evidence>
<organism evidence="3 4">
    <name type="scientific">Advenella kashmirensis W13003</name>
    <dbReference type="NCBI Taxonomy" id="1424334"/>
    <lineage>
        <taxon>Bacteria</taxon>
        <taxon>Pseudomonadati</taxon>
        <taxon>Pseudomonadota</taxon>
        <taxon>Betaproteobacteria</taxon>
        <taxon>Burkholderiales</taxon>
        <taxon>Alcaligenaceae</taxon>
    </lineage>
</organism>